<organism evidence="1 2">
    <name type="scientific">Racocetra persica</name>
    <dbReference type="NCBI Taxonomy" id="160502"/>
    <lineage>
        <taxon>Eukaryota</taxon>
        <taxon>Fungi</taxon>
        <taxon>Fungi incertae sedis</taxon>
        <taxon>Mucoromycota</taxon>
        <taxon>Glomeromycotina</taxon>
        <taxon>Glomeromycetes</taxon>
        <taxon>Diversisporales</taxon>
        <taxon>Gigasporaceae</taxon>
        <taxon>Racocetra</taxon>
    </lineage>
</organism>
<gene>
    <name evidence="1" type="ORF">RPERSI_LOCUS16490</name>
</gene>
<dbReference type="Proteomes" id="UP000789920">
    <property type="component" value="Unassembled WGS sequence"/>
</dbReference>
<proteinExistence type="predicted"/>
<accession>A0ACA9R0L7</accession>
<dbReference type="EMBL" id="CAJVQC010040875">
    <property type="protein sequence ID" value="CAG8771716.1"/>
    <property type="molecule type" value="Genomic_DNA"/>
</dbReference>
<evidence type="ECO:0000313" key="2">
    <source>
        <dbReference type="Proteomes" id="UP000789920"/>
    </source>
</evidence>
<protein>
    <submittedName>
        <fullName evidence="1">23651_t:CDS:1</fullName>
    </submittedName>
</protein>
<comment type="caution">
    <text evidence="1">The sequence shown here is derived from an EMBL/GenBank/DDBJ whole genome shotgun (WGS) entry which is preliminary data.</text>
</comment>
<evidence type="ECO:0000313" key="1">
    <source>
        <dbReference type="EMBL" id="CAG8771716.1"/>
    </source>
</evidence>
<reference evidence="1" key="1">
    <citation type="submission" date="2021-06" db="EMBL/GenBank/DDBJ databases">
        <authorList>
            <person name="Kallberg Y."/>
            <person name="Tangrot J."/>
            <person name="Rosling A."/>
        </authorList>
    </citation>
    <scope>NUCLEOTIDE SEQUENCE</scope>
    <source>
        <strain evidence="1">MA461A</strain>
    </source>
</reference>
<sequence length="49" mass="5772">RTPQRWLSAMTLSTWYKEVSQIEIEAGIYKASQCSRSRQYSQSNYDPRA</sequence>
<keyword evidence="2" id="KW-1185">Reference proteome</keyword>
<name>A0ACA9R0L7_9GLOM</name>
<feature type="non-terminal residue" evidence="1">
    <location>
        <position position="1"/>
    </location>
</feature>